<keyword evidence="6" id="KW-0479">Metal-binding</keyword>
<dbReference type="CDD" id="cd03894">
    <property type="entry name" value="M20_ArgE"/>
    <property type="match status" value="1"/>
</dbReference>
<keyword evidence="5" id="KW-0028">Amino-acid biosynthesis</keyword>
<organism evidence="11">
    <name type="scientific">Boseongicola sp. SB0664_bin_43</name>
    <dbReference type="NCBI Taxonomy" id="2604844"/>
    <lineage>
        <taxon>Bacteria</taxon>
        <taxon>Pseudomonadati</taxon>
        <taxon>Pseudomonadota</taxon>
        <taxon>Alphaproteobacteria</taxon>
        <taxon>Rhodobacterales</taxon>
        <taxon>Paracoccaceae</taxon>
        <taxon>Boseongicola</taxon>
    </lineage>
</organism>
<evidence type="ECO:0000256" key="1">
    <source>
        <dbReference type="ARBA" id="ARBA00001947"/>
    </source>
</evidence>
<evidence type="ECO:0000256" key="3">
    <source>
        <dbReference type="ARBA" id="ARBA00022490"/>
    </source>
</evidence>
<evidence type="ECO:0000256" key="8">
    <source>
        <dbReference type="ARBA" id="ARBA00022833"/>
    </source>
</evidence>
<dbReference type="EMBL" id="VXRY01000118">
    <property type="protein sequence ID" value="MXY33078.1"/>
    <property type="molecule type" value="Genomic_DNA"/>
</dbReference>
<evidence type="ECO:0000256" key="6">
    <source>
        <dbReference type="ARBA" id="ARBA00022723"/>
    </source>
</evidence>
<protein>
    <submittedName>
        <fullName evidence="11">Acetylornithine deacetylase</fullName>
        <ecNumber evidence="11">3.5.1.16</ecNumber>
    </submittedName>
</protein>
<dbReference type="EC" id="3.5.1.16" evidence="11"/>
<proteinExistence type="inferred from homology"/>
<gene>
    <name evidence="11" type="primary">argE</name>
    <name evidence="11" type="ORF">F4Y60_03115</name>
</gene>
<dbReference type="PROSITE" id="PS00758">
    <property type="entry name" value="ARGE_DAPE_CPG2_1"/>
    <property type="match status" value="1"/>
</dbReference>
<dbReference type="InterPro" id="IPR010169">
    <property type="entry name" value="AcOrn-deacetyl"/>
</dbReference>
<keyword evidence="4" id="KW-0055">Arginine biosynthesis</keyword>
<evidence type="ECO:0000259" key="10">
    <source>
        <dbReference type="Pfam" id="PF07687"/>
    </source>
</evidence>
<dbReference type="Gene3D" id="3.40.630.10">
    <property type="entry name" value="Zn peptidases"/>
    <property type="match status" value="1"/>
</dbReference>
<sequence length="381" mass="40449">MRADELAETLAILDRLVAFNTVSANSNLALIKYVEAHLRDRGFALHRMPDATGQKAGLYARIGPAGDGILLSAHTDVAPTEGQRWSRDPFCLTRENGRLYGRGTTDMKAFLAAILALADRVSKVDLKEPLKLSVSYDEEVGCLGIARMIGALPEFLGMPRAAIVGEPTEMAVAIGHKGKVGLKAVAHGEAGHSSLAPKLENALHVAADFMGRLRGLQDWYAENGARDSDYDIPHTTLHVGKLAGGTALNVIPERAEMLFEVRHLADDDPDVILGKIEAMAGSRIDLERTVAYPGLQTAPTARVTKLACSLAATNAKIKVAFGTEAGFFDGSGIPTVVCGPGSMEGQGHKPDEFVTVDQMAACHAMMERTLAKLTGGDGSIA</sequence>
<dbReference type="GO" id="GO:0008777">
    <property type="term" value="F:acetylornithine deacetylase activity"/>
    <property type="evidence" value="ECO:0007669"/>
    <property type="project" value="UniProtKB-EC"/>
</dbReference>
<keyword evidence="3" id="KW-0963">Cytoplasm</keyword>
<dbReference type="GO" id="GO:0046872">
    <property type="term" value="F:metal ion binding"/>
    <property type="evidence" value="ECO:0007669"/>
    <property type="project" value="UniProtKB-KW"/>
</dbReference>
<comment type="cofactor">
    <cofactor evidence="1">
        <name>Zn(2+)</name>
        <dbReference type="ChEBI" id="CHEBI:29105"/>
    </cofactor>
</comment>
<keyword evidence="8" id="KW-0862">Zinc</keyword>
<dbReference type="GO" id="GO:0006526">
    <property type="term" value="P:L-arginine biosynthetic process"/>
    <property type="evidence" value="ECO:0007669"/>
    <property type="project" value="UniProtKB-KW"/>
</dbReference>
<dbReference type="Gene3D" id="3.30.70.360">
    <property type="match status" value="1"/>
</dbReference>
<dbReference type="SUPFAM" id="SSF55031">
    <property type="entry name" value="Bacterial exopeptidase dimerisation domain"/>
    <property type="match status" value="1"/>
</dbReference>
<dbReference type="InterPro" id="IPR011650">
    <property type="entry name" value="Peptidase_M20_dimer"/>
</dbReference>
<dbReference type="PANTHER" id="PTHR43808:SF31">
    <property type="entry name" value="N-ACETYL-L-CITRULLINE DEACETYLASE"/>
    <property type="match status" value="1"/>
</dbReference>
<evidence type="ECO:0000256" key="5">
    <source>
        <dbReference type="ARBA" id="ARBA00022605"/>
    </source>
</evidence>
<comment type="similarity">
    <text evidence="2">Belongs to the peptidase M20A family. ArgE subfamily.</text>
</comment>
<keyword evidence="9" id="KW-0170">Cobalt</keyword>
<dbReference type="PROSITE" id="PS00759">
    <property type="entry name" value="ARGE_DAPE_CPG2_2"/>
    <property type="match status" value="1"/>
</dbReference>
<name>A0A6B0XX01_9RHOB</name>
<dbReference type="InterPro" id="IPR001261">
    <property type="entry name" value="ArgE/DapE_CS"/>
</dbReference>
<comment type="caution">
    <text evidence="11">The sequence shown here is derived from an EMBL/GenBank/DDBJ whole genome shotgun (WGS) entry which is preliminary data.</text>
</comment>
<dbReference type="NCBIfam" id="NF005710">
    <property type="entry name" value="PRK07522.1"/>
    <property type="match status" value="1"/>
</dbReference>
<dbReference type="Pfam" id="PF01546">
    <property type="entry name" value="Peptidase_M20"/>
    <property type="match status" value="1"/>
</dbReference>
<evidence type="ECO:0000313" key="11">
    <source>
        <dbReference type="EMBL" id="MXY33078.1"/>
    </source>
</evidence>
<keyword evidence="7 11" id="KW-0378">Hydrolase</keyword>
<evidence type="ECO:0000256" key="7">
    <source>
        <dbReference type="ARBA" id="ARBA00022801"/>
    </source>
</evidence>
<evidence type="ECO:0000256" key="2">
    <source>
        <dbReference type="ARBA" id="ARBA00005691"/>
    </source>
</evidence>
<evidence type="ECO:0000256" key="9">
    <source>
        <dbReference type="ARBA" id="ARBA00023285"/>
    </source>
</evidence>
<evidence type="ECO:0000256" key="4">
    <source>
        <dbReference type="ARBA" id="ARBA00022571"/>
    </source>
</evidence>
<dbReference type="InterPro" id="IPR050072">
    <property type="entry name" value="Peptidase_M20A"/>
</dbReference>
<dbReference type="Pfam" id="PF07687">
    <property type="entry name" value="M20_dimer"/>
    <property type="match status" value="1"/>
</dbReference>
<accession>A0A6B0XX01</accession>
<reference evidence="11" key="1">
    <citation type="submission" date="2019-09" db="EMBL/GenBank/DDBJ databases">
        <title>Characterisation of the sponge microbiome using genome-centric metagenomics.</title>
        <authorList>
            <person name="Engelberts J.P."/>
            <person name="Robbins S.J."/>
            <person name="De Goeij J.M."/>
            <person name="Aranda M."/>
            <person name="Bell S.C."/>
            <person name="Webster N.S."/>
        </authorList>
    </citation>
    <scope>NUCLEOTIDE SEQUENCE</scope>
    <source>
        <strain evidence="11">SB0664_bin_43</strain>
    </source>
</reference>
<dbReference type="AlphaFoldDB" id="A0A6B0XX01"/>
<dbReference type="NCBIfam" id="TIGR01892">
    <property type="entry name" value="AcOrn-deacetyl"/>
    <property type="match status" value="1"/>
</dbReference>
<dbReference type="SUPFAM" id="SSF53187">
    <property type="entry name" value="Zn-dependent exopeptidases"/>
    <property type="match status" value="1"/>
</dbReference>
<dbReference type="InterPro" id="IPR002933">
    <property type="entry name" value="Peptidase_M20"/>
</dbReference>
<feature type="domain" description="Peptidase M20 dimerisation" evidence="10">
    <location>
        <begin position="174"/>
        <end position="281"/>
    </location>
</feature>
<dbReference type="InterPro" id="IPR036264">
    <property type="entry name" value="Bact_exopeptidase_dim_dom"/>
</dbReference>
<dbReference type="PANTHER" id="PTHR43808">
    <property type="entry name" value="ACETYLORNITHINE DEACETYLASE"/>
    <property type="match status" value="1"/>
</dbReference>